<protein>
    <recommendedName>
        <fullName evidence="1">Ribbon-helix-helix protein CopG domain-containing protein</fullName>
    </recommendedName>
</protein>
<dbReference type="KEGG" id="ast:Asulf_02125"/>
<dbReference type="EMBL" id="CP005290">
    <property type="protein sequence ID" value="AGK62081.1"/>
    <property type="molecule type" value="Genomic_DNA"/>
</dbReference>
<dbReference type="STRING" id="387631.Asulf_02125"/>
<dbReference type="CDD" id="cd22235">
    <property type="entry name" value="RHH_CopG_archaea"/>
    <property type="match status" value="1"/>
</dbReference>
<feature type="domain" description="Ribbon-helix-helix protein CopG" evidence="1">
    <location>
        <begin position="13"/>
        <end position="51"/>
    </location>
</feature>
<gene>
    <name evidence="2" type="ORF">Asulf_02125</name>
</gene>
<organism evidence="2 3">
    <name type="scientific">Archaeoglobus sulfaticallidus PM70-1</name>
    <dbReference type="NCBI Taxonomy" id="387631"/>
    <lineage>
        <taxon>Archaea</taxon>
        <taxon>Methanobacteriati</taxon>
        <taxon>Methanobacteriota</taxon>
        <taxon>Archaeoglobi</taxon>
        <taxon>Archaeoglobales</taxon>
        <taxon>Archaeoglobaceae</taxon>
        <taxon>Archaeoglobus</taxon>
    </lineage>
</organism>
<reference evidence="2 3" key="1">
    <citation type="journal article" date="2013" name="Genome Announc.">
        <title>Complete Genome Sequence of the Thermophilic and Facultatively Chemolithoautotrophic Sulfate Reducer Archaeoglobus sulfaticallidus Strain PM70-1T.</title>
        <authorList>
            <person name="Stokke R."/>
            <person name="Hocking W.P."/>
            <person name="Steinsbu B.O."/>
            <person name="Steen I.H."/>
        </authorList>
    </citation>
    <scope>NUCLEOTIDE SEQUENCE [LARGE SCALE GENOMIC DNA]</scope>
    <source>
        <strain evidence="2">PM70-1</strain>
    </source>
</reference>
<dbReference type="InterPro" id="IPR002145">
    <property type="entry name" value="CopG"/>
</dbReference>
<evidence type="ECO:0000313" key="2">
    <source>
        <dbReference type="EMBL" id="AGK62081.1"/>
    </source>
</evidence>
<proteinExistence type="predicted"/>
<dbReference type="RefSeq" id="WP_015591677.1">
    <property type="nucleotide sequence ID" value="NC_021169.1"/>
</dbReference>
<evidence type="ECO:0000259" key="1">
    <source>
        <dbReference type="Pfam" id="PF01402"/>
    </source>
</evidence>
<name>N0BN85_9EURY</name>
<sequence>MIAKERRARNISRLSIALDAETEKMVELLAREEDRNASETIREAIKAYYEIKKAIRYLDIKKLKQIGEMLESEEHVLVDIEMWIKILDELNKRASDEFFEYIREIGYNKGIQNKKMGINDIQEILKFLELGNWFKVKANGRVFTIILSTQSEQNILKIFLEGMFEAQNIPVEIISGSRKLTIVRK</sequence>
<dbReference type="OrthoDB" id="50416at2157"/>
<dbReference type="Pfam" id="PF01402">
    <property type="entry name" value="RHH_1"/>
    <property type="match status" value="1"/>
</dbReference>
<dbReference type="GO" id="GO:0006355">
    <property type="term" value="P:regulation of DNA-templated transcription"/>
    <property type="evidence" value="ECO:0007669"/>
    <property type="project" value="InterPro"/>
</dbReference>
<dbReference type="eggNOG" id="arCOG04451">
    <property type="taxonomic scope" value="Archaea"/>
</dbReference>
<accession>N0BN85</accession>
<dbReference type="GeneID" id="15393758"/>
<dbReference type="HOGENOM" id="CLU_104048_0_0_2"/>
<evidence type="ECO:0000313" key="3">
    <source>
        <dbReference type="Proteomes" id="UP000013307"/>
    </source>
</evidence>
<keyword evidence="3" id="KW-1185">Reference proteome</keyword>
<dbReference type="AlphaFoldDB" id="N0BN85"/>
<dbReference type="Proteomes" id="UP000013307">
    <property type="component" value="Chromosome"/>
</dbReference>